<dbReference type="OrthoDB" id="3063971at2759"/>
<evidence type="ECO:0000313" key="2">
    <source>
        <dbReference type="Proteomes" id="UP000772434"/>
    </source>
</evidence>
<gene>
    <name evidence="1" type="ORF">BDP27DRAFT_1457145</name>
</gene>
<dbReference type="Proteomes" id="UP000772434">
    <property type="component" value="Unassembled WGS sequence"/>
</dbReference>
<dbReference type="Gene3D" id="3.80.10.10">
    <property type="entry name" value="Ribonuclease Inhibitor"/>
    <property type="match status" value="1"/>
</dbReference>
<accession>A0A9P5TV49</accession>
<dbReference type="SUPFAM" id="SSF52047">
    <property type="entry name" value="RNI-like"/>
    <property type="match status" value="1"/>
</dbReference>
<protein>
    <recommendedName>
        <fullName evidence="3">F-box domain-containing protein</fullName>
    </recommendedName>
</protein>
<sequence length="432" mass="49552">MAISSVCSHWRRNALSLPAIWFRITVDWDTNWSKHEGDDTTELFLPLYDILERSQQWPMTLTLEIHVNPFLPQEPKVLHPFLKHLLAQMPRCQFLSVDGGDGGTDGIGELFQDLPPVSFPRLKTLHIINDIEPRDLALFTGTAPLLKELEVPLLHLEWDFPYTQLSHLGFAPFYPRNDIPHVFDGCPNLSSLEVNDKWHTLSCPISRSSKVDTHSDSGYITGPYPNRFIFSFLELPSLKTLHLKKRCLWKEGDDPNPVDKVWNNLGFFMKFVRRCSFPLITLSIETLSLSDSNLIDLLIVLPTLQDFTLDDWNIPPQFSPVTSKFIESLHGHRTSSLRPQPTPIVPRLKSLRLLNISAETFNDTSVVEMVQSRWIPDRLCTTGTSAFDVDCLRVFTMAFRKRMKEEAGDVYDYLNDIETSGMMIVVSWRNAK</sequence>
<organism evidence="1 2">
    <name type="scientific">Rhodocollybia butyracea</name>
    <dbReference type="NCBI Taxonomy" id="206335"/>
    <lineage>
        <taxon>Eukaryota</taxon>
        <taxon>Fungi</taxon>
        <taxon>Dikarya</taxon>
        <taxon>Basidiomycota</taxon>
        <taxon>Agaricomycotina</taxon>
        <taxon>Agaricomycetes</taxon>
        <taxon>Agaricomycetidae</taxon>
        <taxon>Agaricales</taxon>
        <taxon>Marasmiineae</taxon>
        <taxon>Omphalotaceae</taxon>
        <taxon>Rhodocollybia</taxon>
    </lineage>
</organism>
<proteinExistence type="predicted"/>
<evidence type="ECO:0000313" key="1">
    <source>
        <dbReference type="EMBL" id="KAF9023998.1"/>
    </source>
</evidence>
<keyword evidence="2" id="KW-1185">Reference proteome</keyword>
<dbReference type="InterPro" id="IPR032675">
    <property type="entry name" value="LRR_dom_sf"/>
</dbReference>
<dbReference type="AlphaFoldDB" id="A0A9P5TV49"/>
<dbReference type="EMBL" id="JADNRY010000935">
    <property type="protein sequence ID" value="KAF9023998.1"/>
    <property type="molecule type" value="Genomic_DNA"/>
</dbReference>
<name>A0A9P5TV49_9AGAR</name>
<evidence type="ECO:0008006" key="3">
    <source>
        <dbReference type="Google" id="ProtNLM"/>
    </source>
</evidence>
<reference evidence="1" key="1">
    <citation type="submission" date="2020-11" db="EMBL/GenBank/DDBJ databases">
        <authorList>
            <consortium name="DOE Joint Genome Institute"/>
            <person name="Ahrendt S."/>
            <person name="Riley R."/>
            <person name="Andreopoulos W."/>
            <person name="Labutti K."/>
            <person name="Pangilinan J."/>
            <person name="Ruiz-Duenas F.J."/>
            <person name="Barrasa J.M."/>
            <person name="Sanchez-Garcia M."/>
            <person name="Camarero S."/>
            <person name="Miyauchi S."/>
            <person name="Serrano A."/>
            <person name="Linde D."/>
            <person name="Babiker R."/>
            <person name="Drula E."/>
            <person name="Ayuso-Fernandez I."/>
            <person name="Pacheco R."/>
            <person name="Padilla G."/>
            <person name="Ferreira P."/>
            <person name="Barriuso J."/>
            <person name="Kellner H."/>
            <person name="Castanera R."/>
            <person name="Alfaro M."/>
            <person name="Ramirez L."/>
            <person name="Pisabarro A.G."/>
            <person name="Kuo A."/>
            <person name="Tritt A."/>
            <person name="Lipzen A."/>
            <person name="He G."/>
            <person name="Yan M."/>
            <person name="Ng V."/>
            <person name="Cullen D."/>
            <person name="Martin F."/>
            <person name="Rosso M.-N."/>
            <person name="Henrissat B."/>
            <person name="Hibbett D."/>
            <person name="Martinez A.T."/>
            <person name="Grigoriev I.V."/>
        </authorList>
    </citation>
    <scope>NUCLEOTIDE SEQUENCE</scope>
    <source>
        <strain evidence="1">AH 40177</strain>
    </source>
</reference>
<comment type="caution">
    <text evidence="1">The sequence shown here is derived from an EMBL/GenBank/DDBJ whole genome shotgun (WGS) entry which is preliminary data.</text>
</comment>